<sequence length="90" mass="9800">MEWPVAIVACAGVLFATVIAWQIFATGRVAVIHGIRKEIAVDVQKENQEALEEFRATLAELSAGQREISEGVAELRARVAAIDKLLREVG</sequence>
<dbReference type="Proteomes" id="UP001501676">
    <property type="component" value="Unassembled WGS sequence"/>
</dbReference>
<dbReference type="RefSeq" id="WP_345728144.1">
    <property type="nucleotide sequence ID" value="NZ_BAAAYN010000017.1"/>
</dbReference>
<accession>A0ABP6SW19</accession>
<evidence type="ECO:0008006" key="3">
    <source>
        <dbReference type="Google" id="ProtNLM"/>
    </source>
</evidence>
<gene>
    <name evidence="1" type="ORF">GCM10020369_24200</name>
</gene>
<name>A0ABP6SW19_9ACTN</name>
<organism evidence="1 2">
    <name type="scientific">Cryptosporangium minutisporangium</name>
    <dbReference type="NCBI Taxonomy" id="113569"/>
    <lineage>
        <taxon>Bacteria</taxon>
        <taxon>Bacillati</taxon>
        <taxon>Actinomycetota</taxon>
        <taxon>Actinomycetes</taxon>
        <taxon>Cryptosporangiales</taxon>
        <taxon>Cryptosporangiaceae</taxon>
        <taxon>Cryptosporangium</taxon>
    </lineage>
</organism>
<evidence type="ECO:0000313" key="2">
    <source>
        <dbReference type="Proteomes" id="UP001501676"/>
    </source>
</evidence>
<evidence type="ECO:0000313" key="1">
    <source>
        <dbReference type="EMBL" id="GAA3386514.1"/>
    </source>
</evidence>
<keyword evidence="2" id="KW-1185">Reference proteome</keyword>
<proteinExistence type="predicted"/>
<comment type="caution">
    <text evidence="1">The sequence shown here is derived from an EMBL/GenBank/DDBJ whole genome shotgun (WGS) entry which is preliminary data.</text>
</comment>
<protein>
    <recommendedName>
        <fullName evidence="3">DUF2746 domain-containing protein</fullName>
    </recommendedName>
</protein>
<dbReference type="EMBL" id="BAAAYN010000017">
    <property type="protein sequence ID" value="GAA3386514.1"/>
    <property type="molecule type" value="Genomic_DNA"/>
</dbReference>
<reference evidence="2" key="1">
    <citation type="journal article" date="2019" name="Int. J. Syst. Evol. Microbiol.">
        <title>The Global Catalogue of Microorganisms (GCM) 10K type strain sequencing project: providing services to taxonomists for standard genome sequencing and annotation.</title>
        <authorList>
            <consortium name="The Broad Institute Genomics Platform"/>
            <consortium name="The Broad Institute Genome Sequencing Center for Infectious Disease"/>
            <person name="Wu L."/>
            <person name="Ma J."/>
        </authorList>
    </citation>
    <scope>NUCLEOTIDE SEQUENCE [LARGE SCALE GENOMIC DNA]</scope>
    <source>
        <strain evidence="2">JCM 9458</strain>
    </source>
</reference>